<dbReference type="Proteomes" id="UP000179183">
    <property type="component" value="Unassembled WGS sequence"/>
</dbReference>
<evidence type="ECO:0000313" key="1">
    <source>
        <dbReference type="EMBL" id="OGZ66286.1"/>
    </source>
</evidence>
<reference evidence="1 2" key="1">
    <citation type="journal article" date="2016" name="Nat. Commun.">
        <title>Thousands of microbial genomes shed light on interconnected biogeochemical processes in an aquifer system.</title>
        <authorList>
            <person name="Anantharaman K."/>
            <person name="Brown C.T."/>
            <person name="Hug L.A."/>
            <person name="Sharon I."/>
            <person name="Castelle C.J."/>
            <person name="Probst A.J."/>
            <person name="Thomas B.C."/>
            <person name="Singh A."/>
            <person name="Wilkins M.J."/>
            <person name="Karaoz U."/>
            <person name="Brodie E.L."/>
            <person name="Williams K.H."/>
            <person name="Hubbard S.S."/>
            <person name="Banfield J.F."/>
        </authorList>
    </citation>
    <scope>NUCLEOTIDE SEQUENCE [LARGE SCALE GENOMIC DNA]</scope>
</reference>
<sequence length="59" mass="6640">MIRKLEEDLKQIRNKFGSDVIFTLGCNNAGPFIIKAERIPAPVPFEGISQEDNEESYIG</sequence>
<accession>A0A1G2HUR3</accession>
<dbReference type="AlphaFoldDB" id="A0A1G2HUR3"/>
<dbReference type="EMBL" id="MHOQ01000029">
    <property type="protein sequence ID" value="OGZ66286.1"/>
    <property type="molecule type" value="Genomic_DNA"/>
</dbReference>
<proteinExistence type="predicted"/>
<evidence type="ECO:0000313" key="2">
    <source>
        <dbReference type="Proteomes" id="UP000179183"/>
    </source>
</evidence>
<protein>
    <submittedName>
        <fullName evidence="1">Uncharacterized protein</fullName>
    </submittedName>
</protein>
<gene>
    <name evidence="1" type="ORF">A3D34_01400</name>
</gene>
<name>A0A1G2HUR3_9BACT</name>
<organism evidence="1 2">
    <name type="scientific">Candidatus Staskawiczbacteria bacterium RIFCSPHIGHO2_02_FULL_33_16</name>
    <dbReference type="NCBI Taxonomy" id="1802204"/>
    <lineage>
        <taxon>Bacteria</taxon>
        <taxon>Candidatus Staskawicziibacteriota</taxon>
    </lineage>
</organism>
<comment type="caution">
    <text evidence="1">The sequence shown here is derived from an EMBL/GenBank/DDBJ whole genome shotgun (WGS) entry which is preliminary data.</text>
</comment>